<keyword evidence="2" id="KW-1185">Reference proteome</keyword>
<proteinExistence type="predicted"/>
<dbReference type="Proteomes" id="UP000624325">
    <property type="component" value="Unassembled WGS sequence"/>
</dbReference>
<comment type="caution">
    <text evidence="1">The sequence shown here is derived from an EMBL/GenBank/DDBJ whole genome shotgun (WGS) entry which is preliminary data.</text>
</comment>
<name>A0ABQ4C4W3_9ACTN</name>
<reference evidence="1 2" key="1">
    <citation type="submission" date="2021-01" db="EMBL/GenBank/DDBJ databases">
        <title>Whole genome shotgun sequence of Asanoa iriomotensis NBRC 100142.</title>
        <authorList>
            <person name="Komaki H."/>
            <person name="Tamura T."/>
        </authorList>
    </citation>
    <scope>NUCLEOTIDE SEQUENCE [LARGE SCALE GENOMIC DNA]</scope>
    <source>
        <strain evidence="1 2">NBRC 100142</strain>
    </source>
</reference>
<evidence type="ECO:0000313" key="1">
    <source>
        <dbReference type="EMBL" id="GIF57818.1"/>
    </source>
</evidence>
<gene>
    <name evidence="1" type="ORF">Air01nite_39130</name>
</gene>
<accession>A0ABQ4C4W3</accession>
<dbReference type="EMBL" id="BONC01000026">
    <property type="protein sequence ID" value="GIF57818.1"/>
    <property type="molecule type" value="Genomic_DNA"/>
</dbReference>
<evidence type="ECO:0000313" key="2">
    <source>
        <dbReference type="Proteomes" id="UP000624325"/>
    </source>
</evidence>
<sequence length="268" mass="29451">MTAPVRRNDAAQTWREAVLIRQEWLDQALSTLPADRETAERSVTAIYARISRPRPRFEWVSSPAKALALVDGWPTLDDLYRWIRDPVGSPPPATDVAAVGSRLRAALSAGVGYADPELSPARQPGKKKDPWPELPPLDAIGRGVPLAVVLHQAVRGGLHRSLGDGFRHPVRAALGPDVPVCWYGQQDACWIGYYDTLHRLGLASWDSDTADHFGHWAALARSTGWWWPGADVCVLVDRPASVRTAPVPGSSHDEVALTTVVYRDGWRP</sequence>
<organism evidence="1 2">
    <name type="scientific">Asanoa iriomotensis</name>
    <dbReference type="NCBI Taxonomy" id="234613"/>
    <lineage>
        <taxon>Bacteria</taxon>
        <taxon>Bacillati</taxon>
        <taxon>Actinomycetota</taxon>
        <taxon>Actinomycetes</taxon>
        <taxon>Micromonosporales</taxon>
        <taxon>Micromonosporaceae</taxon>
        <taxon>Asanoa</taxon>
    </lineage>
</organism>
<protein>
    <submittedName>
        <fullName evidence="1">Uncharacterized protein</fullName>
    </submittedName>
</protein>